<dbReference type="Gene3D" id="1.10.510.10">
    <property type="entry name" value="Transferase(Phosphotransferase) domain 1"/>
    <property type="match status" value="1"/>
</dbReference>
<dbReference type="GO" id="GO:0005524">
    <property type="term" value="F:ATP binding"/>
    <property type="evidence" value="ECO:0007669"/>
    <property type="project" value="InterPro"/>
</dbReference>
<dbReference type="PANTHER" id="PTHR22961">
    <property type="entry name" value="SER/THR PROTEIN KINASE-TRB"/>
    <property type="match status" value="1"/>
</dbReference>
<dbReference type="Ensembl" id="ENSSRHT00000065434.1">
    <property type="protein sequence ID" value="ENSSRHP00000063670.1"/>
    <property type="gene ID" value="ENSSRHG00000031720.1"/>
</dbReference>
<evidence type="ECO:0000313" key="6">
    <source>
        <dbReference type="Proteomes" id="UP000472270"/>
    </source>
</evidence>
<accession>A0A673KLC8</accession>
<reference evidence="5" key="1">
    <citation type="submission" date="2025-08" db="UniProtKB">
        <authorList>
            <consortium name="Ensembl"/>
        </authorList>
    </citation>
    <scope>IDENTIFICATION</scope>
</reference>
<feature type="region of interest" description="Disordered" evidence="3">
    <location>
        <begin position="1"/>
        <end position="58"/>
    </location>
</feature>
<dbReference type="SMART" id="SM00220">
    <property type="entry name" value="S_TKc"/>
    <property type="match status" value="1"/>
</dbReference>
<feature type="compositionally biased region" description="Polar residues" evidence="3">
    <location>
        <begin position="1"/>
        <end position="10"/>
    </location>
</feature>
<gene>
    <name evidence="5" type="primary">trib1</name>
</gene>
<evidence type="ECO:0000256" key="2">
    <source>
        <dbReference type="ARBA" id="ARBA00038180"/>
    </source>
</evidence>
<feature type="compositionally biased region" description="Low complexity" evidence="3">
    <location>
        <begin position="31"/>
        <end position="56"/>
    </location>
</feature>
<dbReference type="GO" id="GO:0031434">
    <property type="term" value="F:mitogen-activated protein kinase kinase binding"/>
    <property type="evidence" value="ECO:0007669"/>
    <property type="project" value="TreeGrafter"/>
</dbReference>
<dbReference type="GO" id="GO:0032436">
    <property type="term" value="P:positive regulation of proteasomal ubiquitin-dependent protein catabolic process"/>
    <property type="evidence" value="ECO:0007669"/>
    <property type="project" value="TreeGrafter"/>
</dbReference>
<dbReference type="PANTHER" id="PTHR22961:SF17">
    <property type="entry name" value="TRIBBLES HOMOLOG 1"/>
    <property type="match status" value="1"/>
</dbReference>
<dbReference type="InterPro" id="IPR011009">
    <property type="entry name" value="Kinase-like_dom_sf"/>
</dbReference>
<dbReference type="SUPFAM" id="SSF56112">
    <property type="entry name" value="Protein kinase-like (PK-like)"/>
    <property type="match status" value="1"/>
</dbReference>
<dbReference type="InterPro" id="IPR000719">
    <property type="entry name" value="Prot_kinase_dom"/>
</dbReference>
<dbReference type="PROSITE" id="PS50011">
    <property type="entry name" value="PROTEIN_KINASE_DOM"/>
    <property type="match status" value="1"/>
</dbReference>
<evidence type="ECO:0000256" key="3">
    <source>
        <dbReference type="SAM" id="MobiDB-lite"/>
    </source>
</evidence>
<evidence type="ECO:0000259" key="4">
    <source>
        <dbReference type="PROSITE" id="PS50011"/>
    </source>
</evidence>
<dbReference type="OrthoDB" id="410920at2759"/>
<keyword evidence="6" id="KW-1185">Reference proteome</keyword>
<dbReference type="Gene3D" id="3.30.200.20">
    <property type="entry name" value="Phosphorylase Kinase, domain 1"/>
    <property type="match status" value="1"/>
</dbReference>
<dbReference type="CTD" id="10221"/>
<dbReference type="InterPro" id="IPR024104">
    <property type="entry name" value="Tribbles/Ser_Thr_kinase_40"/>
</dbReference>
<dbReference type="GO" id="GO:0004672">
    <property type="term" value="F:protein kinase activity"/>
    <property type="evidence" value="ECO:0007669"/>
    <property type="project" value="InterPro"/>
</dbReference>
<feature type="domain" description="Protein kinase" evidence="4">
    <location>
        <begin position="55"/>
        <end position="313"/>
    </location>
</feature>
<dbReference type="RefSeq" id="XP_016388677.1">
    <property type="nucleotide sequence ID" value="XM_016533191.1"/>
</dbReference>
<dbReference type="AlphaFoldDB" id="A0A673KLC8"/>
<sequence length="347" mass="38656">MSVQWLQNPIQGRHGHKRFDTDEPVTRCPRLSESSADAGLLGSSPGSPVSGAPLSLTSAHQGPARIGQFLLVPLTDRPGVHSALDMDTGEELLCKVFDMGHYQEKIRAYGMLSSHKNIAQIKDIVLGECKAYVFQEKDFGDMHTFVKSSKRLPEDLASKLFYQVVSAVNHCHQVGIVLGDLKLRKFVFSDEKRTQLKLEGLEDCHILCGEDDSMFDKHGCPAYVSPEILNGGGCYSGKQADAWSLGVMLYTMLVGRYPFHDPDPATLFSKIRRGTYCLPDGLSLRARCLLRSLLRKDPGERLTTAEVLIHPWFNCNTQDTGNAEQQVSLREQTVPQIEMEQDEDLFS</sequence>
<protein>
    <submittedName>
        <fullName evidence="5">Tribbles homolog 1-like</fullName>
    </submittedName>
</protein>
<dbReference type="GO" id="GO:0004860">
    <property type="term" value="F:protein kinase inhibitor activity"/>
    <property type="evidence" value="ECO:0007669"/>
    <property type="project" value="UniProtKB-KW"/>
</dbReference>
<name>A0A673KLC8_9TELE</name>
<keyword evidence="1" id="KW-0649">Protein kinase inhibitor</keyword>
<dbReference type="KEGG" id="srx:107724318"/>
<dbReference type="GO" id="GO:0005634">
    <property type="term" value="C:nucleus"/>
    <property type="evidence" value="ECO:0007669"/>
    <property type="project" value="TreeGrafter"/>
</dbReference>
<dbReference type="Proteomes" id="UP000472270">
    <property type="component" value="Unassembled WGS sequence"/>
</dbReference>
<dbReference type="Pfam" id="PF00069">
    <property type="entry name" value="Pkinase"/>
    <property type="match status" value="1"/>
</dbReference>
<proteinExistence type="inferred from homology"/>
<evidence type="ECO:0000256" key="1">
    <source>
        <dbReference type="ARBA" id="ARBA00023013"/>
    </source>
</evidence>
<comment type="similarity">
    <text evidence="2">Belongs to the protein kinase superfamily. CAMK Ser/Thr protein kinase family. Tribbles subfamily.</text>
</comment>
<organism evidence="5 6">
    <name type="scientific">Sinocyclocheilus rhinocerous</name>
    <dbReference type="NCBI Taxonomy" id="307959"/>
    <lineage>
        <taxon>Eukaryota</taxon>
        <taxon>Metazoa</taxon>
        <taxon>Chordata</taxon>
        <taxon>Craniata</taxon>
        <taxon>Vertebrata</taxon>
        <taxon>Euteleostomi</taxon>
        <taxon>Actinopterygii</taxon>
        <taxon>Neopterygii</taxon>
        <taxon>Teleostei</taxon>
        <taxon>Ostariophysi</taxon>
        <taxon>Cypriniformes</taxon>
        <taxon>Cyprinidae</taxon>
        <taxon>Cyprininae</taxon>
        <taxon>Sinocyclocheilus</taxon>
    </lineage>
</organism>
<dbReference type="FunFam" id="1.10.510.10:FF:000153">
    <property type="entry name" value="Tribbles homolog 2"/>
    <property type="match status" value="1"/>
</dbReference>
<evidence type="ECO:0000313" key="5">
    <source>
        <dbReference type="Ensembl" id="ENSSRHP00000063670.1"/>
    </source>
</evidence>
<reference evidence="5" key="2">
    <citation type="submission" date="2025-09" db="UniProtKB">
        <authorList>
            <consortium name="Ensembl"/>
        </authorList>
    </citation>
    <scope>IDENTIFICATION</scope>
</reference>
<dbReference type="GeneID" id="107724318"/>